<feature type="compositionally biased region" description="Basic and acidic residues" evidence="1">
    <location>
        <begin position="54"/>
        <end position="67"/>
    </location>
</feature>
<keyword evidence="2" id="KW-1185">Reference proteome</keyword>
<feature type="compositionally biased region" description="Basic and acidic residues" evidence="1">
    <location>
        <begin position="82"/>
        <end position="94"/>
    </location>
</feature>
<evidence type="ECO:0000256" key="1">
    <source>
        <dbReference type="SAM" id="MobiDB-lite"/>
    </source>
</evidence>
<dbReference type="GeneID" id="118420101"/>
<dbReference type="AlphaFoldDB" id="A0A9J7MVC0"/>
<reference evidence="2" key="1">
    <citation type="journal article" date="2020" name="Nat. Ecol. Evol.">
        <title>Deeply conserved synteny resolves early events in vertebrate evolution.</title>
        <authorList>
            <person name="Simakov O."/>
            <person name="Marletaz F."/>
            <person name="Yue J.X."/>
            <person name="O'Connell B."/>
            <person name="Jenkins J."/>
            <person name="Brandt A."/>
            <person name="Calef R."/>
            <person name="Tung C.H."/>
            <person name="Huang T.K."/>
            <person name="Schmutz J."/>
            <person name="Satoh N."/>
            <person name="Yu J.K."/>
            <person name="Putnam N.H."/>
            <person name="Green R.E."/>
            <person name="Rokhsar D.S."/>
        </authorList>
    </citation>
    <scope>NUCLEOTIDE SEQUENCE [LARGE SCALE GENOMIC DNA]</scope>
    <source>
        <strain evidence="2">S238N-H82</strain>
    </source>
</reference>
<protein>
    <submittedName>
        <fullName evidence="3">Uncharacterized protein LOC118420101</fullName>
    </submittedName>
</protein>
<dbReference type="RefSeq" id="XP_035682697.1">
    <property type="nucleotide sequence ID" value="XM_035826804.1"/>
</dbReference>
<accession>A0A9J7MVC0</accession>
<dbReference type="KEGG" id="bfo:118420101"/>
<reference evidence="3" key="2">
    <citation type="submission" date="2025-08" db="UniProtKB">
        <authorList>
            <consortium name="RefSeq"/>
        </authorList>
    </citation>
    <scope>IDENTIFICATION</scope>
    <source>
        <strain evidence="3">S238N-H82</strain>
        <tissue evidence="3">Testes</tissue>
    </source>
</reference>
<name>A0A9J7MVC0_BRAFL</name>
<gene>
    <name evidence="3" type="primary">LOC118420101</name>
</gene>
<evidence type="ECO:0000313" key="3">
    <source>
        <dbReference type="RefSeq" id="XP_035682697.1"/>
    </source>
</evidence>
<feature type="region of interest" description="Disordered" evidence="1">
    <location>
        <begin position="52"/>
        <end position="122"/>
    </location>
</feature>
<dbReference type="Proteomes" id="UP000001554">
    <property type="component" value="Chromosome 7"/>
</dbReference>
<evidence type="ECO:0000313" key="2">
    <source>
        <dbReference type="Proteomes" id="UP000001554"/>
    </source>
</evidence>
<organism evidence="2 3">
    <name type="scientific">Branchiostoma floridae</name>
    <name type="common">Florida lancelet</name>
    <name type="synonym">Amphioxus</name>
    <dbReference type="NCBI Taxonomy" id="7739"/>
    <lineage>
        <taxon>Eukaryota</taxon>
        <taxon>Metazoa</taxon>
        <taxon>Chordata</taxon>
        <taxon>Cephalochordata</taxon>
        <taxon>Leptocardii</taxon>
        <taxon>Amphioxiformes</taxon>
        <taxon>Branchiostomatidae</taxon>
        <taxon>Branchiostoma</taxon>
    </lineage>
</organism>
<proteinExistence type="predicted"/>
<sequence length="153" mass="17032">MLQNDTCHLFLSVLQNTAGETYVCYIYIHKTGENSPFTHLPAVTDAHAGQYRQAEADEGLRKPEHQTHAVQSLGGDVVSHTGKHEDANQSRFRAEVPVGDEAGQRQNPLREGNRHPGNTHAQQDVELGNKCTFLQAEQVEAFYMSMLDDTEVT</sequence>